<evidence type="ECO:0000256" key="1">
    <source>
        <dbReference type="SAM" id="MobiDB-lite"/>
    </source>
</evidence>
<dbReference type="SUPFAM" id="SSF55729">
    <property type="entry name" value="Acyl-CoA N-acyltransferases (Nat)"/>
    <property type="match status" value="1"/>
</dbReference>
<keyword evidence="4" id="KW-1185">Reference proteome</keyword>
<feature type="domain" description="N-acetyltransferase" evidence="2">
    <location>
        <begin position="136"/>
        <end position="267"/>
    </location>
</feature>
<dbReference type="CDD" id="cd04301">
    <property type="entry name" value="NAT_SF"/>
    <property type="match status" value="1"/>
</dbReference>
<dbReference type="EMBL" id="JBHSKM010000044">
    <property type="protein sequence ID" value="MFC5219765.1"/>
    <property type="molecule type" value="Genomic_DNA"/>
</dbReference>
<sequence>MAGTSQTTPRARGSGFSQQNPPDQPPALGEAAMRQARNSAAFWAATGRSRGHEVIHRRGFLAVLGGERAGTRILLQEPDPDASELAELTQLLDRSTGPVVAEDPFSSTDLGHLGMRNWQMPIMLRRPGPVSAPAAEVIRVQRAPELQAAERIVISGFELTGFVPYRPGEMFPTTLIEQPGVDVYLAVLNGEAVAACVTVTDDGFGSHYWVGTPPEHRSRGAGRAVMLGALAPMANLPVTLTASRLGRPLYESLGYTAVTMSTWWSSR</sequence>
<evidence type="ECO:0000313" key="3">
    <source>
        <dbReference type="EMBL" id="MFC5219765.1"/>
    </source>
</evidence>
<evidence type="ECO:0000259" key="2">
    <source>
        <dbReference type="PROSITE" id="PS51186"/>
    </source>
</evidence>
<dbReference type="PROSITE" id="PS51186">
    <property type="entry name" value="GNAT"/>
    <property type="match status" value="1"/>
</dbReference>
<accession>A0ABW0CUX9</accession>
<dbReference type="Proteomes" id="UP001596263">
    <property type="component" value="Unassembled WGS sequence"/>
</dbReference>
<feature type="compositionally biased region" description="Polar residues" evidence="1">
    <location>
        <begin position="1"/>
        <end position="21"/>
    </location>
</feature>
<feature type="region of interest" description="Disordered" evidence="1">
    <location>
        <begin position="1"/>
        <end position="34"/>
    </location>
</feature>
<evidence type="ECO:0000313" key="4">
    <source>
        <dbReference type="Proteomes" id="UP001596263"/>
    </source>
</evidence>
<gene>
    <name evidence="3" type="ORF">ACFPQ9_38690</name>
</gene>
<dbReference type="InterPro" id="IPR000182">
    <property type="entry name" value="GNAT_dom"/>
</dbReference>
<organism evidence="3 4">
    <name type="scientific">Streptomyces coerulescens</name>
    <dbReference type="NCBI Taxonomy" id="29304"/>
    <lineage>
        <taxon>Bacteria</taxon>
        <taxon>Bacillati</taxon>
        <taxon>Actinomycetota</taxon>
        <taxon>Actinomycetes</taxon>
        <taxon>Kitasatosporales</taxon>
        <taxon>Streptomycetaceae</taxon>
        <taxon>Streptomyces</taxon>
    </lineage>
</organism>
<name>A0ABW0CUX9_STRCD</name>
<dbReference type="RefSeq" id="WP_380863860.1">
    <property type="nucleotide sequence ID" value="NZ_JBHSKM010000044.1"/>
</dbReference>
<proteinExistence type="predicted"/>
<dbReference type="InterPro" id="IPR016181">
    <property type="entry name" value="Acyl_CoA_acyltransferase"/>
</dbReference>
<dbReference type="Gene3D" id="3.40.630.30">
    <property type="match status" value="1"/>
</dbReference>
<comment type="caution">
    <text evidence="3">The sequence shown here is derived from an EMBL/GenBank/DDBJ whole genome shotgun (WGS) entry which is preliminary data.</text>
</comment>
<reference evidence="4" key="1">
    <citation type="journal article" date="2019" name="Int. J. Syst. Evol. Microbiol.">
        <title>The Global Catalogue of Microorganisms (GCM) 10K type strain sequencing project: providing services to taxonomists for standard genome sequencing and annotation.</title>
        <authorList>
            <consortium name="The Broad Institute Genomics Platform"/>
            <consortium name="The Broad Institute Genome Sequencing Center for Infectious Disease"/>
            <person name="Wu L."/>
            <person name="Ma J."/>
        </authorList>
    </citation>
    <scope>NUCLEOTIDE SEQUENCE [LARGE SCALE GENOMIC DNA]</scope>
    <source>
        <strain evidence="4">KCTC 42586</strain>
    </source>
</reference>
<protein>
    <submittedName>
        <fullName evidence="3">GNAT family N-acetyltransferase</fullName>
    </submittedName>
</protein>